<protein>
    <submittedName>
        <fullName evidence="1">Uncharacterized protein</fullName>
    </submittedName>
</protein>
<dbReference type="AlphaFoldDB" id="A0A2P2P6P2"/>
<evidence type="ECO:0000313" key="1">
    <source>
        <dbReference type="EMBL" id="MBX50281.1"/>
    </source>
</evidence>
<organism evidence="1">
    <name type="scientific">Rhizophora mucronata</name>
    <name type="common">Asiatic mangrove</name>
    <dbReference type="NCBI Taxonomy" id="61149"/>
    <lineage>
        <taxon>Eukaryota</taxon>
        <taxon>Viridiplantae</taxon>
        <taxon>Streptophyta</taxon>
        <taxon>Embryophyta</taxon>
        <taxon>Tracheophyta</taxon>
        <taxon>Spermatophyta</taxon>
        <taxon>Magnoliopsida</taxon>
        <taxon>eudicotyledons</taxon>
        <taxon>Gunneridae</taxon>
        <taxon>Pentapetalae</taxon>
        <taxon>rosids</taxon>
        <taxon>fabids</taxon>
        <taxon>Malpighiales</taxon>
        <taxon>Rhizophoraceae</taxon>
        <taxon>Rhizophora</taxon>
    </lineage>
</organism>
<name>A0A2P2P6P2_RHIMU</name>
<reference evidence="1" key="1">
    <citation type="submission" date="2018-02" db="EMBL/GenBank/DDBJ databases">
        <title>Rhizophora mucronata_Transcriptome.</title>
        <authorList>
            <person name="Meera S.P."/>
            <person name="Sreeshan A."/>
            <person name="Augustine A."/>
        </authorList>
    </citation>
    <scope>NUCLEOTIDE SEQUENCE</scope>
    <source>
        <tissue evidence="1">Leaf</tissue>
    </source>
</reference>
<dbReference type="EMBL" id="GGEC01069797">
    <property type="protein sequence ID" value="MBX50281.1"/>
    <property type="molecule type" value="Transcribed_RNA"/>
</dbReference>
<proteinExistence type="predicted"/>
<sequence>MFDGVCRRYTHYKIPKIIMKKRENEREGELKKGKENTIYPDARPKNIVTAIHRPE</sequence>
<accession>A0A2P2P6P2</accession>